<comment type="caution">
    <text evidence="1">The sequence shown here is derived from an EMBL/GenBank/DDBJ whole genome shotgun (WGS) entry which is preliminary data.</text>
</comment>
<dbReference type="AlphaFoldDB" id="A0A3M7PM23"/>
<keyword evidence="2" id="KW-1185">Reference proteome</keyword>
<name>A0A3M7PM23_BRAPC</name>
<dbReference type="Proteomes" id="UP000276133">
    <property type="component" value="Unassembled WGS sequence"/>
</dbReference>
<reference evidence="1 2" key="1">
    <citation type="journal article" date="2018" name="Sci. Rep.">
        <title>Genomic signatures of local adaptation to the degree of environmental predictability in rotifers.</title>
        <authorList>
            <person name="Franch-Gras L."/>
            <person name="Hahn C."/>
            <person name="Garcia-Roger E.M."/>
            <person name="Carmona M.J."/>
            <person name="Serra M."/>
            <person name="Gomez A."/>
        </authorList>
    </citation>
    <scope>NUCLEOTIDE SEQUENCE [LARGE SCALE GENOMIC DNA]</scope>
    <source>
        <strain evidence="1">HYR1</strain>
    </source>
</reference>
<sequence length="74" mass="8576">MNISRTSSGSVFSLYDRSFRKKMKIPFHQVPKKLYLIENQEENTWVRIGEMSFLNFGKNFCLVESLVGVRASGQ</sequence>
<proteinExistence type="predicted"/>
<evidence type="ECO:0000313" key="2">
    <source>
        <dbReference type="Proteomes" id="UP000276133"/>
    </source>
</evidence>
<gene>
    <name evidence="1" type="ORF">BpHYR1_023626</name>
</gene>
<dbReference type="EMBL" id="REGN01009908">
    <property type="protein sequence ID" value="RNA00120.1"/>
    <property type="molecule type" value="Genomic_DNA"/>
</dbReference>
<accession>A0A3M7PM23</accession>
<evidence type="ECO:0000313" key="1">
    <source>
        <dbReference type="EMBL" id="RNA00120.1"/>
    </source>
</evidence>
<organism evidence="1 2">
    <name type="scientific">Brachionus plicatilis</name>
    <name type="common">Marine rotifer</name>
    <name type="synonym">Brachionus muelleri</name>
    <dbReference type="NCBI Taxonomy" id="10195"/>
    <lineage>
        <taxon>Eukaryota</taxon>
        <taxon>Metazoa</taxon>
        <taxon>Spiralia</taxon>
        <taxon>Gnathifera</taxon>
        <taxon>Rotifera</taxon>
        <taxon>Eurotatoria</taxon>
        <taxon>Monogononta</taxon>
        <taxon>Pseudotrocha</taxon>
        <taxon>Ploima</taxon>
        <taxon>Brachionidae</taxon>
        <taxon>Brachionus</taxon>
    </lineage>
</organism>
<protein>
    <submittedName>
        <fullName evidence="1">Uncharacterized protein</fullName>
    </submittedName>
</protein>